<evidence type="ECO:0000313" key="3">
    <source>
        <dbReference type="EMBL" id="MCS0590302.1"/>
    </source>
</evidence>
<protein>
    <recommendedName>
        <fullName evidence="2">DUF6644 domain-containing protein</fullName>
    </recommendedName>
</protein>
<evidence type="ECO:0000313" key="4">
    <source>
        <dbReference type="Proteomes" id="UP001205560"/>
    </source>
</evidence>
<proteinExistence type="predicted"/>
<keyword evidence="1" id="KW-0472">Membrane</keyword>
<dbReference type="EMBL" id="JANUGX010000015">
    <property type="protein sequence ID" value="MCS0590302.1"/>
    <property type="molecule type" value="Genomic_DNA"/>
</dbReference>
<keyword evidence="4" id="KW-1185">Reference proteome</keyword>
<accession>A0ABT2A805</accession>
<dbReference type="RefSeq" id="WP_258846082.1">
    <property type="nucleotide sequence ID" value="NZ_JANUGX010000015.1"/>
</dbReference>
<name>A0ABT2A805_9BURK</name>
<dbReference type="InterPro" id="IPR046586">
    <property type="entry name" value="DUF6644"/>
</dbReference>
<reference evidence="3 4" key="1">
    <citation type="submission" date="2022-08" db="EMBL/GenBank/DDBJ databases">
        <title>Reclassification of Massilia species as members of the genera Telluria, Duganella, Pseudoduganella, Mokoshia gen. nov. and Zemynaea gen. nov. using orthogonal and non-orthogonal genome-based approaches.</title>
        <authorList>
            <person name="Bowman J.P."/>
        </authorList>
    </citation>
    <scope>NUCLEOTIDE SEQUENCE [LARGE SCALE GENOMIC DNA]</scope>
    <source>
        <strain evidence="3 4">LMG 28164</strain>
    </source>
</reference>
<keyword evidence="1" id="KW-0812">Transmembrane</keyword>
<feature type="transmembrane region" description="Helical" evidence="1">
    <location>
        <begin position="152"/>
        <end position="170"/>
    </location>
</feature>
<evidence type="ECO:0000259" key="2">
    <source>
        <dbReference type="Pfam" id="PF20349"/>
    </source>
</evidence>
<keyword evidence="1" id="KW-1133">Transmembrane helix</keyword>
<sequence length="172" mass="18259">MLPAHPAAGPGPAGAALDWTHWLAATSPALAMRANAWLYPAVEIVHIAGFAVLVGAVAMFDLRVLGLGRALPVRLLAHYLLPWSVGSMLLVLPSGLLLFAAEAPDLAANRVFLLKLVLIAVAGLNALAFHAGPYRSAERWDSRAPPRARLHAVLSLLLWLTVIACGRLLAYV</sequence>
<feature type="transmembrane region" description="Helical" evidence="1">
    <location>
        <begin position="37"/>
        <end position="60"/>
    </location>
</feature>
<comment type="caution">
    <text evidence="3">The sequence shown here is derived from an EMBL/GenBank/DDBJ whole genome shotgun (WGS) entry which is preliminary data.</text>
</comment>
<dbReference type="Proteomes" id="UP001205560">
    <property type="component" value="Unassembled WGS sequence"/>
</dbReference>
<feature type="domain" description="DUF6644" evidence="2">
    <location>
        <begin position="44"/>
        <end position="171"/>
    </location>
</feature>
<organism evidence="3 4">
    <name type="scientific">Massilia norwichensis</name>
    <dbReference type="NCBI Taxonomy" id="1442366"/>
    <lineage>
        <taxon>Bacteria</taxon>
        <taxon>Pseudomonadati</taxon>
        <taxon>Pseudomonadota</taxon>
        <taxon>Betaproteobacteria</taxon>
        <taxon>Burkholderiales</taxon>
        <taxon>Oxalobacteraceae</taxon>
        <taxon>Telluria group</taxon>
        <taxon>Massilia</taxon>
    </lineage>
</organism>
<evidence type="ECO:0000256" key="1">
    <source>
        <dbReference type="SAM" id="Phobius"/>
    </source>
</evidence>
<feature type="transmembrane region" description="Helical" evidence="1">
    <location>
        <begin position="80"/>
        <end position="100"/>
    </location>
</feature>
<feature type="transmembrane region" description="Helical" evidence="1">
    <location>
        <begin position="112"/>
        <end position="132"/>
    </location>
</feature>
<gene>
    <name evidence="3" type="ORF">NX782_13985</name>
</gene>
<dbReference type="Pfam" id="PF20349">
    <property type="entry name" value="DUF6644"/>
    <property type="match status" value="1"/>
</dbReference>